<reference evidence="11 12" key="1">
    <citation type="submission" date="2017-08" db="EMBL/GenBank/DDBJ databases">
        <title>Pusillimonas indicus sp. nov., a member of the family Alcaligenaceae isolated from surface seawater.</title>
        <authorList>
            <person name="Li J."/>
        </authorList>
    </citation>
    <scope>NUCLEOTIDE SEQUENCE [LARGE SCALE GENOMIC DNA]</scope>
    <source>
        <strain evidence="11 12">L52-1-41</strain>
    </source>
</reference>
<dbReference type="GO" id="GO:0008381">
    <property type="term" value="F:mechanosensitive monoatomic ion channel activity"/>
    <property type="evidence" value="ECO:0007669"/>
    <property type="project" value="InterPro"/>
</dbReference>
<dbReference type="PANTHER" id="PTHR30221">
    <property type="entry name" value="SMALL-CONDUCTANCE MECHANOSENSITIVE CHANNEL"/>
    <property type="match status" value="1"/>
</dbReference>
<feature type="transmembrane region" description="Helical" evidence="7">
    <location>
        <begin position="85"/>
        <end position="103"/>
    </location>
</feature>
<comment type="function">
    <text evidence="7">Mechanosensitive channel that participates in the regulation of osmotic pressure changes within the cell, opening in response to stretch forces in the membrane lipid bilayer, without the need for other proteins. Contributes to normal resistance to hypoosmotic shock. Forms an ion channel of 1.0 nanosiemens conductance with a slight preference for anions.</text>
</comment>
<dbReference type="InterPro" id="IPR023408">
    <property type="entry name" value="MscS_beta-dom_sf"/>
</dbReference>
<dbReference type="Gene3D" id="3.30.70.100">
    <property type="match status" value="1"/>
</dbReference>
<feature type="domain" description="Mechanosensitive ion channel MscS C-terminal" evidence="9">
    <location>
        <begin position="182"/>
        <end position="261"/>
    </location>
</feature>
<dbReference type="InterPro" id="IPR006685">
    <property type="entry name" value="MscS_channel_2nd"/>
</dbReference>
<dbReference type="InterPro" id="IPR045275">
    <property type="entry name" value="MscS_archaea/bacteria_type"/>
</dbReference>
<feature type="transmembrane region" description="Helical" evidence="7">
    <location>
        <begin position="56"/>
        <end position="79"/>
    </location>
</feature>
<dbReference type="Gene3D" id="2.30.30.60">
    <property type="match status" value="1"/>
</dbReference>
<dbReference type="SUPFAM" id="SSF82689">
    <property type="entry name" value="Mechanosensitive channel protein MscS (YggB), C-terminal domain"/>
    <property type="match status" value="1"/>
</dbReference>
<proteinExistence type="inferred from homology"/>
<dbReference type="Pfam" id="PF21088">
    <property type="entry name" value="MS_channel_1st"/>
    <property type="match status" value="1"/>
</dbReference>
<evidence type="ECO:0000256" key="7">
    <source>
        <dbReference type="RuleBase" id="RU369025"/>
    </source>
</evidence>
<keyword evidence="3" id="KW-1003">Cell membrane</keyword>
<keyword evidence="7" id="KW-0407">Ion channel</keyword>
<dbReference type="SUPFAM" id="SSF50182">
    <property type="entry name" value="Sm-like ribonucleoproteins"/>
    <property type="match status" value="1"/>
</dbReference>
<comment type="caution">
    <text evidence="11">The sequence shown here is derived from an EMBL/GenBank/DDBJ whole genome shotgun (WGS) entry which is preliminary data.</text>
</comment>
<keyword evidence="5 7" id="KW-1133">Transmembrane helix</keyword>
<accession>A0A3A1YT45</accession>
<dbReference type="GO" id="GO:0005886">
    <property type="term" value="C:plasma membrane"/>
    <property type="evidence" value="ECO:0007669"/>
    <property type="project" value="UniProtKB-SubCell"/>
</dbReference>
<dbReference type="Proteomes" id="UP000266206">
    <property type="component" value="Unassembled WGS sequence"/>
</dbReference>
<dbReference type="PANTHER" id="PTHR30221:SF1">
    <property type="entry name" value="SMALL-CONDUCTANCE MECHANOSENSITIVE CHANNEL"/>
    <property type="match status" value="1"/>
</dbReference>
<evidence type="ECO:0000313" key="12">
    <source>
        <dbReference type="Proteomes" id="UP000266206"/>
    </source>
</evidence>
<evidence type="ECO:0000256" key="6">
    <source>
        <dbReference type="ARBA" id="ARBA00023136"/>
    </source>
</evidence>
<comment type="similarity">
    <text evidence="2 7">Belongs to the MscS (TC 1.A.23) family.</text>
</comment>
<dbReference type="InterPro" id="IPR010920">
    <property type="entry name" value="LSM_dom_sf"/>
</dbReference>
<evidence type="ECO:0000259" key="8">
    <source>
        <dbReference type="Pfam" id="PF00924"/>
    </source>
</evidence>
<feature type="domain" description="Mechanosensitive ion channel MscS" evidence="8">
    <location>
        <begin position="106"/>
        <end position="173"/>
    </location>
</feature>
<evidence type="ECO:0000256" key="3">
    <source>
        <dbReference type="ARBA" id="ARBA00022475"/>
    </source>
</evidence>
<feature type="domain" description="Mechanosensitive ion channel transmembrane helices 2/3" evidence="10">
    <location>
        <begin position="71"/>
        <end position="104"/>
    </location>
</feature>
<evidence type="ECO:0000259" key="10">
    <source>
        <dbReference type="Pfam" id="PF21088"/>
    </source>
</evidence>
<evidence type="ECO:0000256" key="5">
    <source>
        <dbReference type="ARBA" id="ARBA00022989"/>
    </source>
</evidence>
<keyword evidence="7" id="KW-0406">Ion transport</keyword>
<dbReference type="RefSeq" id="WP_119516247.1">
    <property type="nucleotide sequence ID" value="NZ_NQYH01000007.1"/>
</dbReference>
<dbReference type="InterPro" id="IPR011066">
    <property type="entry name" value="MscS_channel_C_sf"/>
</dbReference>
<organism evidence="11 12">
    <name type="scientific">Neopusillimonas maritima</name>
    <dbReference type="NCBI Taxonomy" id="2026239"/>
    <lineage>
        <taxon>Bacteria</taxon>
        <taxon>Pseudomonadati</taxon>
        <taxon>Pseudomonadota</taxon>
        <taxon>Betaproteobacteria</taxon>
        <taxon>Burkholderiales</taxon>
        <taxon>Alcaligenaceae</taxon>
        <taxon>Neopusillimonas</taxon>
    </lineage>
</organism>
<dbReference type="AlphaFoldDB" id="A0A3A1YT45"/>
<dbReference type="Gene3D" id="1.10.287.1260">
    <property type="match status" value="1"/>
</dbReference>
<dbReference type="EMBL" id="NQYH01000007">
    <property type="protein sequence ID" value="RIY40661.1"/>
    <property type="molecule type" value="Genomic_DNA"/>
</dbReference>
<dbReference type="Pfam" id="PF05552">
    <property type="entry name" value="MS_channel_1st_1"/>
    <property type="match status" value="1"/>
</dbReference>
<comment type="subunit">
    <text evidence="7">Homoheptamer.</text>
</comment>
<evidence type="ECO:0000256" key="2">
    <source>
        <dbReference type="ARBA" id="ARBA00008017"/>
    </source>
</evidence>
<comment type="caution">
    <text evidence="7">Lacks conserved residue(s) required for the propagation of feature annotation.</text>
</comment>
<evidence type="ECO:0000256" key="1">
    <source>
        <dbReference type="ARBA" id="ARBA00004651"/>
    </source>
</evidence>
<comment type="subcellular location">
    <subcellularLocation>
        <location evidence="7">Cell inner membrane</location>
        <topology evidence="7">Multi-pass membrane protein</topology>
    </subcellularLocation>
    <subcellularLocation>
        <location evidence="1">Cell membrane</location>
        <topology evidence="1">Multi-pass membrane protein</topology>
    </subcellularLocation>
</comment>
<evidence type="ECO:0000313" key="11">
    <source>
        <dbReference type="EMBL" id="RIY40661.1"/>
    </source>
</evidence>
<gene>
    <name evidence="11" type="ORF">CJP73_09360</name>
</gene>
<evidence type="ECO:0000259" key="9">
    <source>
        <dbReference type="Pfam" id="PF21082"/>
    </source>
</evidence>
<sequence length="268" mass="29373">MTDLQTLIDWVAAGFTAMAFDLVIALVILVVGWLISSWVGNVVRRLATRSVRIDPTIVPIAYTVTIWAIRVVVLVAVLARLGVQTASIIAVLGAAGLAIALSLQGTLQNIAAGIMLLALRPFRAGDFVSVMGTVDGMVDEVGLFMTRFKQYDGTFIMVPNSNIWGSAILNLSRHQTRRAQASVFIPYGEDVNRAMAELVNMAKQHELSLEDPAPMVMVTEYRDHAMVVTVRAWAEAGNWFDLQNDMNRRAQEVLRDAGVELPPSRPVK</sequence>
<dbReference type="InterPro" id="IPR008910">
    <property type="entry name" value="MSC_TM_helix"/>
</dbReference>
<name>A0A3A1YT45_9BURK</name>
<dbReference type="InterPro" id="IPR049278">
    <property type="entry name" value="MS_channel_C"/>
</dbReference>
<keyword evidence="6 7" id="KW-0472">Membrane</keyword>
<dbReference type="InterPro" id="IPR011014">
    <property type="entry name" value="MscS_channel_TM-2"/>
</dbReference>
<dbReference type="SUPFAM" id="SSF82861">
    <property type="entry name" value="Mechanosensitive channel protein MscS (YggB), transmembrane region"/>
    <property type="match status" value="1"/>
</dbReference>
<dbReference type="InterPro" id="IPR049142">
    <property type="entry name" value="MS_channel_1st"/>
</dbReference>
<keyword evidence="7" id="KW-0997">Cell inner membrane</keyword>
<dbReference type="Pfam" id="PF21082">
    <property type="entry name" value="MS_channel_3rd"/>
    <property type="match status" value="1"/>
</dbReference>
<protein>
    <recommendedName>
        <fullName evidence="7">Small-conductance mechanosensitive channel</fullName>
    </recommendedName>
</protein>
<dbReference type="Pfam" id="PF00924">
    <property type="entry name" value="MS_channel_2nd"/>
    <property type="match status" value="1"/>
</dbReference>
<dbReference type="OrthoDB" id="9809206at2"/>
<keyword evidence="4 7" id="KW-0812">Transmembrane</keyword>
<feature type="transmembrane region" description="Helical" evidence="7">
    <location>
        <begin position="12"/>
        <end position="35"/>
    </location>
</feature>
<evidence type="ECO:0000256" key="4">
    <source>
        <dbReference type="ARBA" id="ARBA00022692"/>
    </source>
</evidence>
<keyword evidence="7" id="KW-0813">Transport</keyword>